<evidence type="ECO:0000313" key="3">
    <source>
        <dbReference type="Proteomes" id="UP000464495"/>
    </source>
</evidence>
<organism evidence="2 3">
    <name type="scientific">Algicella marina</name>
    <dbReference type="NCBI Taxonomy" id="2683284"/>
    <lineage>
        <taxon>Bacteria</taxon>
        <taxon>Pseudomonadati</taxon>
        <taxon>Pseudomonadota</taxon>
        <taxon>Alphaproteobacteria</taxon>
        <taxon>Rhodobacterales</taxon>
        <taxon>Paracoccaceae</taxon>
        <taxon>Algicella</taxon>
    </lineage>
</organism>
<dbReference type="InterPro" id="IPR007435">
    <property type="entry name" value="DUF484"/>
</dbReference>
<sequence>MAALLEAGGTSSAGRNVVDLRGKLVDRLEDRLDRLEETHRHVIAAAYENLAGTQQVHRAVLALLEAASFKEFLASLGQDVANILSLDVIRLGLETASAAPGQALGPAGPLATTVIALPKGSIDSYLTGNPEVAPRRVTLRPTRAELDGLYADQPKWVQSEALIKLDLGPGTLPGLLALGAEDAQRFHPEQGTDLLNFFGLSFEKMLRRWLA</sequence>
<keyword evidence="3" id="KW-1185">Reference proteome</keyword>
<name>A0A6P1T6W6_9RHOB</name>
<dbReference type="EMBL" id="CP046620">
    <property type="protein sequence ID" value="QHQ37236.1"/>
    <property type="molecule type" value="Genomic_DNA"/>
</dbReference>
<keyword evidence="1" id="KW-0175">Coiled coil</keyword>
<feature type="coiled-coil region" evidence="1">
    <location>
        <begin position="18"/>
        <end position="45"/>
    </location>
</feature>
<evidence type="ECO:0000256" key="1">
    <source>
        <dbReference type="SAM" id="Coils"/>
    </source>
</evidence>
<protein>
    <submittedName>
        <fullName evidence="2">DUF484 family protein</fullName>
    </submittedName>
</protein>
<dbReference type="KEGG" id="amaq:GO499_00345"/>
<dbReference type="InterPro" id="IPR029016">
    <property type="entry name" value="GAF-like_dom_sf"/>
</dbReference>
<reference evidence="2 3" key="1">
    <citation type="submission" date="2019-12" db="EMBL/GenBank/DDBJ databases">
        <title>Complete genome sequence of Algicella marina strain 9Alg 56(T) isolated from the red alga Tichocarpus crinitus.</title>
        <authorList>
            <person name="Kim S.-G."/>
            <person name="Nedashkovskaya O.I."/>
        </authorList>
    </citation>
    <scope>NUCLEOTIDE SEQUENCE [LARGE SCALE GENOMIC DNA]</scope>
    <source>
        <strain evidence="2 3">9Alg 56</strain>
    </source>
</reference>
<dbReference type="AlphaFoldDB" id="A0A6P1T6W6"/>
<gene>
    <name evidence="2" type="ORF">GO499_00345</name>
</gene>
<dbReference type="Proteomes" id="UP000464495">
    <property type="component" value="Chromosome"/>
</dbReference>
<accession>A0A6P1T6W6</accession>
<dbReference type="Gene3D" id="3.30.450.40">
    <property type="match status" value="1"/>
</dbReference>
<evidence type="ECO:0000313" key="2">
    <source>
        <dbReference type="EMBL" id="QHQ37236.1"/>
    </source>
</evidence>
<dbReference type="Pfam" id="PF04340">
    <property type="entry name" value="DUF484"/>
    <property type="match status" value="1"/>
</dbReference>
<proteinExistence type="predicted"/>